<proteinExistence type="predicted"/>
<accession>A0A7W9W8Z5</accession>
<evidence type="ECO:0000256" key="1">
    <source>
        <dbReference type="SAM" id="SignalP"/>
    </source>
</evidence>
<feature type="chain" id="PRO_5031027453" evidence="1">
    <location>
        <begin position="27"/>
        <end position="204"/>
    </location>
</feature>
<feature type="signal peptide" evidence="1">
    <location>
        <begin position="1"/>
        <end position="26"/>
    </location>
</feature>
<evidence type="ECO:0000313" key="3">
    <source>
        <dbReference type="Proteomes" id="UP000520814"/>
    </source>
</evidence>
<reference evidence="2 3" key="1">
    <citation type="submission" date="2020-08" db="EMBL/GenBank/DDBJ databases">
        <title>Genomic Encyclopedia of Type Strains, Phase IV (KMG-IV): sequencing the most valuable type-strain genomes for metagenomic binning, comparative biology and taxonomic classification.</title>
        <authorList>
            <person name="Goeker M."/>
        </authorList>
    </citation>
    <scope>NUCLEOTIDE SEQUENCE [LARGE SCALE GENOMIC DNA]</scope>
    <source>
        <strain evidence="2 3">DSM 23562</strain>
    </source>
</reference>
<keyword evidence="1" id="KW-0732">Signal</keyword>
<comment type="caution">
    <text evidence="2">The sequence shown here is derived from an EMBL/GenBank/DDBJ whole genome shotgun (WGS) entry which is preliminary data.</text>
</comment>
<sequence>MQRSQQLSFLVAAVCLAASASGQQRAIEVGKALPVTSATAATGPWLERAPLNPATYGQTRGVSPATSPEAKIVLYTPTLSEDFFKLARRVDSLIEKHPELKWSFVQVSDPKGAQRGGYTADELKTRLAELKTLAESHELKHLSLVVAAPAARPGSSTITLAFTKQSTAKYQHPVVAWTGQTDEAKLDRATIEKLIGELSATIGE</sequence>
<dbReference type="AlphaFoldDB" id="A0A7W9W8Z5"/>
<organism evidence="2 3">
    <name type="scientific">Armatimonas rosea</name>
    <dbReference type="NCBI Taxonomy" id="685828"/>
    <lineage>
        <taxon>Bacteria</taxon>
        <taxon>Bacillati</taxon>
        <taxon>Armatimonadota</taxon>
        <taxon>Armatimonadia</taxon>
        <taxon>Armatimonadales</taxon>
        <taxon>Armatimonadaceae</taxon>
        <taxon>Armatimonas</taxon>
    </lineage>
</organism>
<keyword evidence="3" id="KW-1185">Reference proteome</keyword>
<dbReference type="Proteomes" id="UP000520814">
    <property type="component" value="Unassembled WGS sequence"/>
</dbReference>
<protein>
    <submittedName>
        <fullName evidence="2">Uncharacterized protein</fullName>
    </submittedName>
</protein>
<dbReference type="RefSeq" id="WP_184202388.1">
    <property type="nucleotide sequence ID" value="NZ_JACHGW010000004.1"/>
</dbReference>
<gene>
    <name evidence="2" type="ORF">HNQ39_004592</name>
</gene>
<dbReference type="EMBL" id="JACHGW010000004">
    <property type="protein sequence ID" value="MBB6052771.1"/>
    <property type="molecule type" value="Genomic_DNA"/>
</dbReference>
<evidence type="ECO:0000313" key="2">
    <source>
        <dbReference type="EMBL" id="MBB6052771.1"/>
    </source>
</evidence>
<name>A0A7W9W8Z5_ARMRO</name>